<dbReference type="PRINTS" id="PR00469">
    <property type="entry name" value="PNDRDTASEII"/>
</dbReference>
<evidence type="ECO:0000313" key="6">
    <source>
        <dbReference type="EMBL" id="SFP99242.1"/>
    </source>
</evidence>
<dbReference type="InterPro" id="IPR050446">
    <property type="entry name" value="FAD-oxidoreductase/Apoptosis"/>
</dbReference>
<evidence type="ECO:0000256" key="4">
    <source>
        <dbReference type="SAM" id="MobiDB-lite"/>
    </source>
</evidence>
<dbReference type="PANTHER" id="PTHR43557">
    <property type="entry name" value="APOPTOSIS-INDUCING FACTOR 1"/>
    <property type="match status" value="1"/>
</dbReference>
<proteinExistence type="predicted"/>
<dbReference type="InterPro" id="IPR023753">
    <property type="entry name" value="FAD/NAD-binding_dom"/>
</dbReference>
<reference evidence="6 7" key="1">
    <citation type="submission" date="2016-10" db="EMBL/GenBank/DDBJ databases">
        <authorList>
            <person name="de Groot N.N."/>
        </authorList>
    </citation>
    <scope>NUCLEOTIDE SEQUENCE [LARGE SCALE GENOMIC DNA]</scope>
    <source>
        <strain evidence="6 7">DSM 20581</strain>
    </source>
</reference>
<dbReference type="PRINTS" id="PR00368">
    <property type="entry name" value="FADPNR"/>
</dbReference>
<dbReference type="PANTHER" id="PTHR43557:SF4">
    <property type="entry name" value="APOPTOSIS-INDUCING FACTOR 1, MITOCHONDRIAL"/>
    <property type="match status" value="1"/>
</dbReference>
<evidence type="ECO:0000313" key="7">
    <source>
        <dbReference type="Proteomes" id="UP000199136"/>
    </source>
</evidence>
<keyword evidence="1" id="KW-0285">Flavoprotein</keyword>
<dbReference type="GO" id="GO:0071949">
    <property type="term" value="F:FAD binding"/>
    <property type="evidence" value="ECO:0007669"/>
    <property type="project" value="TreeGrafter"/>
</dbReference>
<dbReference type="Proteomes" id="UP000199136">
    <property type="component" value="Unassembled WGS sequence"/>
</dbReference>
<sequence length="409" mass="45570">MKNEERNEIQNLQQVNQPYDYLIVGGGMVAAYAVQGIREYDKMGSIGVVSTDMDVPYTRPALTKKLWTDDEFTQDQVPLDTEENGVELKLETAVTEINRDQKTVRLDDGSILSYDKLLLATGSEPIEIEGPDDDRAIFFRSWEDYRKLRAYSGNNNHIIVVGGGYIGTELAAGLIQNETRVTFVYPEEVLGEKQFPEEITKEYEQPFREAGVQMMNGKRAESYRKDGDKIIVTLDDGQEIEGDALVSGLGVSPRTDLAEESGLKVDDGVIVDQYLRTSDPNIYAAGDIATYPDEILGSNRIEHVDHARNSGETVGKVMAGSDEPYTYTPYFYSVVFDISWKAIGTLDSGLETMIDEVGEGKVVYYLKDNKPAGILLWNVEADLDEVRSILDNPPSDPSQLKGAIQEKED</sequence>
<dbReference type="InterPro" id="IPR036188">
    <property type="entry name" value="FAD/NAD-bd_sf"/>
</dbReference>
<gene>
    <name evidence="6" type="ORF">SAMN04488506_0212</name>
</gene>
<accession>A0A1I5UVK4</accession>
<evidence type="ECO:0000256" key="1">
    <source>
        <dbReference type="ARBA" id="ARBA00022630"/>
    </source>
</evidence>
<dbReference type="AlphaFoldDB" id="A0A1I5UVK4"/>
<dbReference type="GO" id="GO:0016174">
    <property type="term" value="F:NAD(P)H oxidase H2O2-forming activity"/>
    <property type="evidence" value="ECO:0007669"/>
    <property type="project" value="TreeGrafter"/>
</dbReference>
<dbReference type="OrthoDB" id="9792592at2"/>
<feature type="domain" description="FAD/NAD(P)-binding" evidence="5">
    <location>
        <begin position="19"/>
        <end position="311"/>
    </location>
</feature>
<dbReference type="Gene3D" id="3.50.50.60">
    <property type="entry name" value="FAD/NAD(P)-binding domain"/>
    <property type="match status" value="2"/>
</dbReference>
<keyword evidence="3" id="KW-0560">Oxidoreductase</keyword>
<dbReference type="GO" id="GO:0012501">
    <property type="term" value="P:programmed cell death"/>
    <property type="evidence" value="ECO:0007669"/>
    <property type="project" value="TreeGrafter"/>
</dbReference>
<evidence type="ECO:0000256" key="2">
    <source>
        <dbReference type="ARBA" id="ARBA00022827"/>
    </source>
</evidence>
<dbReference type="EMBL" id="FOXW01000001">
    <property type="protein sequence ID" value="SFP99242.1"/>
    <property type="molecule type" value="Genomic_DNA"/>
</dbReference>
<dbReference type="Pfam" id="PF07992">
    <property type="entry name" value="Pyr_redox_2"/>
    <property type="match status" value="1"/>
</dbReference>
<keyword evidence="2" id="KW-0274">FAD</keyword>
<protein>
    <submittedName>
        <fullName evidence="6">Pyridine nucleotide-disulphide oxidoreductase</fullName>
    </submittedName>
</protein>
<name>A0A1I5UVK4_9LACT</name>
<dbReference type="InterPro" id="IPR016156">
    <property type="entry name" value="FAD/NAD-linked_Rdtase_dimer_sf"/>
</dbReference>
<dbReference type="RefSeq" id="WP_092479296.1">
    <property type="nucleotide sequence ID" value="NZ_FOXW01000001.1"/>
</dbReference>
<dbReference type="STRING" id="82801.SAMN04488506_0212"/>
<dbReference type="GO" id="GO:0005737">
    <property type="term" value="C:cytoplasm"/>
    <property type="evidence" value="ECO:0007669"/>
    <property type="project" value="TreeGrafter"/>
</dbReference>
<evidence type="ECO:0000256" key="3">
    <source>
        <dbReference type="ARBA" id="ARBA00023002"/>
    </source>
</evidence>
<dbReference type="SUPFAM" id="SSF55424">
    <property type="entry name" value="FAD/NAD-linked reductases, dimerisation (C-terminal) domain"/>
    <property type="match status" value="1"/>
</dbReference>
<evidence type="ECO:0000259" key="5">
    <source>
        <dbReference type="Pfam" id="PF07992"/>
    </source>
</evidence>
<dbReference type="SUPFAM" id="SSF51905">
    <property type="entry name" value="FAD/NAD(P)-binding domain"/>
    <property type="match status" value="1"/>
</dbReference>
<organism evidence="6 7">
    <name type="scientific">Desemzia incerta</name>
    <dbReference type="NCBI Taxonomy" id="82801"/>
    <lineage>
        <taxon>Bacteria</taxon>
        <taxon>Bacillati</taxon>
        <taxon>Bacillota</taxon>
        <taxon>Bacilli</taxon>
        <taxon>Lactobacillales</taxon>
        <taxon>Carnobacteriaceae</taxon>
        <taxon>Desemzia</taxon>
    </lineage>
</organism>
<dbReference type="GO" id="GO:0033108">
    <property type="term" value="P:mitochondrial respiratory chain complex assembly"/>
    <property type="evidence" value="ECO:0007669"/>
    <property type="project" value="TreeGrafter"/>
</dbReference>
<dbReference type="Gene3D" id="3.30.390.30">
    <property type="match status" value="1"/>
</dbReference>
<keyword evidence="7" id="KW-1185">Reference proteome</keyword>
<feature type="region of interest" description="Disordered" evidence="4">
    <location>
        <begin position="390"/>
        <end position="409"/>
    </location>
</feature>